<evidence type="ECO:0000313" key="1">
    <source>
        <dbReference type="EMBL" id="CAB4147520.1"/>
    </source>
</evidence>
<name>A0A6J5MR94_9CAUD</name>
<proteinExistence type="predicted"/>
<sequence length="135" mass="15405">MKITIKKVNLWTEEVTRACGTWKTGTIEADFRQITTLCGTPTFFRPNLDPEDEKTLCEWVVMLEADDEPGKIHVVTIYDWKTGDYPWNCRQWNTGGSAYGRALLAKVLIHIKECKPWSRGAEEPDGLTSTLDLQI</sequence>
<protein>
    <submittedName>
        <fullName evidence="1">Uncharacterized protein</fullName>
    </submittedName>
</protein>
<gene>
    <name evidence="1" type="ORF">UFOVP510_34</name>
</gene>
<reference evidence="1" key="1">
    <citation type="submission" date="2020-04" db="EMBL/GenBank/DDBJ databases">
        <authorList>
            <person name="Chiriac C."/>
            <person name="Salcher M."/>
            <person name="Ghai R."/>
            <person name="Kavagutti S V."/>
        </authorList>
    </citation>
    <scope>NUCLEOTIDE SEQUENCE</scope>
</reference>
<dbReference type="EMBL" id="LR796493">
    <property type="protein sequence ID" value="CAB4147520.1"/>
    <property type="molecule type" value="Genomic_DNA"/>
</dbReference>
<organism evidence="1">
    <name type="scientific">uncultured Caudovirales phage</name>
    <dbReference type="NCBI Taxonomy" id="2100421"/>
    <lineage>
        <taxon>Viruses</taxon>
        <taxon>Duplodnaviria</taxon>
        <taxon>Heunggongvirae</taxon>
        <taxon>Uroviricota</taxon>
        <taxon>Caudoviricetes</taxon>
        <taxon>Peduoviridae</taxon>
        <taxon>Maltschvirus</taxon>
        <taxon>Maltschvirus maltsch</taxon>
    </lineage>
</organism>
<accession>A0A6J5MR94</accession>